<evidence type="ECO:0000313" key="11">
    <source>
        <dbReference type="EMBL" id="SOD92320.1"/>
    </source>
</evidence>
<evidence type="ECO:0000256" key="5">
    <source>
        <dbReference type="ARBA" id="ARBA00022519"/>
    </source>
</evidence>
<protein>
    <submittedName>
        <fullName evidence="11">Amino acid ABC transporter membrane protein 2, PAAT family</fullName>
    </submittedName>
</protein>
<evidence type="ECO:0000256" key="8">
    <source>
        <dbReference type="ARBA" id="ARBA00023136"/>
    </source>
</evidence>
<comment type="subcellular location">
    <subcellularLocation>
        <location evidence="1">Cell inner membrane</location>
        <topology evidence="1">Multi-pass membrane protein</topology>
    </subcellularLocation>
    <subcellularLocation>
        <location evidence="9">Cell membrane</location>
        <topology evidence="9">Multi-pass membrane protein</topology>
    </subcellularLocation>
</comment>
<dbReference type="InterPro" id="IPR010065">
    <property type="entry name" value="AA_ABC_transptr_permease_3TM"/>
</dbReference>
<dbReference type="SUPFAM" id="SSF161098">
    <property type="entry name" value="MetI-like"/>
    <property type="match status" value="1"/>
</dbReference>
<dbReference type="Pfam" id="PF00528">
    <property type="entry name" value="BPD_transp_1"/>
    <property type="match status" value="1"/>
</dbReference>
<dbReference type="CDD" id="cd06261">
    <property type="entry name" value="TM_PBP2"/>
    <property type="match status" value="1"/>
</dbReference>
<evidence type="ECO:0000256" key="3">
    <source>
        <dbReference type="ARBA" id="ARBA00022448"/>
    </source>
</evidence>
<evidence type="ECO:0000256" key="9">
    <source>
        <dbReference type="RuleBase" id="RU363032"/>
    </source>
</evidence>
<name>A0A286G9Y9_9PROT</name>
<dbReference type="RefSeq" id="WP_097278126.1">
    <property type="nucleotide sequence ID" value="NZ_OCNJ01000002.1"/>
</dbReference>
<dbReference type="GO" id="GO:0006865">
    <property type="term" value="P:amino acid transport"/>
    <property type="evidence" value="ECO:0007669"/>
    <property type="project" value="TreeGrafter"/>
</dbReference>
<reference evidence="11 12" key="1">
    <citation type="submission" date="2017-09" db="EMBL/GenBank/DDBJ databases">
        <authorList>
            <person name="Ehlers B."/>
            <person name="Leendertz F.H."/>
        </authorList>
    </citation>
    <scope>NUCLEOTIDE SEQUENCE [LARGE SCALE GENOMIC DNA]</scope>
    <source>
        <strain evidence="11 12">USBA 140</strain>
    </source>
</reference>
<keyword evidence="7 9" id="KW-1133">Transmembrane helix</keyword>
<keyword evidence="6 9" id="KW-0812">Transmembrane</keyword>
<dbReference type="InterPro" id="IPR043429">
    <property type="entry name" value="ArtM/GltK/GlnP/TcyL/YhdX-like"/>
</dbReference>
<dbReference type="PANTHER" id="PTHR30614">
    <property type="entry name" value="MEMBRANE COMPONENT OF AMINO ACID ABC TRANSPORTER"/>
    <property type="match status" value="1"/>
</dbReference>
<evidence type="ECO:0000313" key="12">
    <source>
        <dbReference type="Proteomes" id="UP000219621"/>
    </source>
</evidence>
<dbReference type="OrthoDB" id="9814550at2"/>
<organism evidence="11 12">
    <name type="scientific">Caenispirillum bisanense</name>
    <dbReference type="NCBI Taxonomy" id="414052"/>
    <lineage>
        <taxon>Bacteria</taxon>
        <taxon>Pseudomonadati</taxon>
        <taxon>Pseudomonadota</taxon>
        <taxon>Alphaproteobacteria</taxon>
        <taxon>Rhodospirillales</taxon>
        <taxon>Novispirillaceae</taxon>
        <taxon>Caenispirillum</taxon>
    </lineage>
</organism>
<feature type="transmembrane region" description="Helical" evidence="9">
    <location>
        <begin position="196"/>
        <end position="217"/>
    </location>
</feature>
<keyword evidence="12" id="KW-1185">Reference proteome</keyword>
<gene>
    <name evidence="11" type="ORF">SAMN05421508_102375</name>
</gene>
<sequence length="233" mass="25771">MDMQVFLAAFPELMKGAWLTLQLVGVAIVIGFAIALPVALLRVSANPLVRAVPFAYIFFFRGTPLLVQIFLVYYGLSQFEAVRESFLWPVLREAYWCAIIAFSLNTAAYSAEILRGAIQAVPHGEVEAARALGMSRALAYRRVILPRAFRICLPAYGNEVILMIKSSALASTITLLDLTGMARKIIAVTYQPIETFAAAGVIYLVMIFLFALFLRWLEGKLHANRKPAPGMPN</sequence>
<feature type="transmembrane region" description="Helical" evidence="9">
    <location>
        <begin position="20"/>
        <end position="41"/>
    </location>
</feature>
<dbReference type="Gene3D" id="1.10.3720.10">
    <property type="entry name" value="MetI-like"/>
    <property type="match status" value="1"/>
</dbReference>
<feature type="transmembrane region" description="Helical" evidence="9">
    <location>
        <begin position="53"/>
        <end position="73"/>
    </location>
</feature>
<keyword evidence="5" id="KW-0997">Cell inner membrane</keyword>
<evidence type="ECO:0000256" key="7">
    <source>
        <dbReference type="ARBA" id="ARBA00022989"/>
    </source>
</evidence>
<proteinExistence type="inferred from homology"/>
<keyword evidence="8 9" id="KW-0472">Membrane</keyword>
<evidence type="ECO:0000256" key="4">
    <source>
        <dbReference type="ARBA" id="ARBA00022475"/>
    </source>
</evidence>
<evidence type="ECO:0000256" key="2">
    <source>
        <dbReference type="ARBA" id="ARBA00010072"/>
    </source>
</evidence>
<dbReference type="EMBL" id="OCNJ01000002">
    <property type="protein sequence ID" value="SOD92320.1"/>
    <property type="molecule type" value="Genomic_DNA"/>
</dbReference>
<dbReference type="InterPro" id="IPR000515">
    <property type="entry name" value="MetI-like"/>
</dbReference>
<feature type="domain" description="ABC transmembrane type-1" evidence="10">
    <location>
        <begin position="17"/>
        <end position="214"/>
    </location>
</feature>
<dbReference type="PANTHER" id="PTHR30614:SF10">
    <property type="entry name" value="ARGININE ABC TRANSPORTER PERMEASE PROTEIN ARTM"/>
    <property type="match status" value="1"/>
</dbReference>
<keyword evidence="4" id="KW-1003">Cell membrane</keyword>
<evidence type="ECO:0000256" key="6">
    <source>
        <dbReference type="ARBA" id="ARBA00022692"/>
    </source>
</evidence>
<evidence type="ECO:0000259" key="10">
    <source>
        <dbReference type="PROSITE" id="PS50928"/>
    </source>
</evidence>
<evidence type="ECO:0000256" key="1">
    <source>
        <dbReference type="ARBA" id="ARBA00004429"/>
    </source>
</evidence>
<keyword evidence="3 9" id="KW-0813">Transport</keyword>
<dbReference type="AlphaFoldDB" id="A0A286G9Y9"/>
<dbReference type="GO" id="GO:0043190">
    <property type="term" value="C:ATP-binding cassette (ABC) transporter complex"/>
    <property type="evidence" value="ECO:0007669"/>
    <property type="project" value="InterPro"/>
</dbReference>
<accession>A0A286G9Y9</accession>
<dbReference type="PROSITE" id="PS50928">
    <property type="entry name" value="ABC_TM1"/>
    <property type="match status" value="1"/>
</dbReference>
<dbReference type="Proteomes" id="UP000219621">
    <property type="component" value="Unassembled WGS sequence"/>
</dbReference>
<dbReference type="GO" id="GO:0022857">
    <property type="term" value="F:transmembrane transporter activity"/>
    <property type="evidence" value="ECO:0007669"/>
    <property type="project" value="InterPro"/>
</dbReference>
<dbReference type="NCBIfam" id="TIGR01726">
    <property type="entry name" value="HEQRo_perm_3TM"/>
    <property type="match status" value="1"/>
</dbReference>
<comment type="similarity">
    <text evidence="2">Belongs to the binding-protein-dependent transport system permease family. HisMQ subfamily.</text>
</comment>
<dbReference type="InterPro" id="IPR035906">
    <property type="entry name" value="MetI-like_sf"/>
</dbReference>